<dbReference type="InterPro" id="IPR001434">
    <property type="entry name" value="OmcB-like_DUF11"/>
</dbReference>
<dbReference type="InterPro" id="IPR032109">
    <property type="entry name" value="Big_3_5"/>
</dbReference>
<evidence type="ECO:0000313" key="4">
    <source>
        <dbReference type="Proteomes" id="UP000001231"/>
    </source>
</evidence>
<dbReference type="Pfam" id="PF05345">
    <property type="entry name" value="He_PIG"/>
    <property type="match status" value="2"/>
</dbReference>
<dbReference type="PANTHER" id="PTHR44103">
    <property type="entry name" value="PROPROTEIN CONVERTASE P"/>
    <property type="match status" value="1"/>
</dbReference>
<reference evidence="3 4" key="1">
    <citation type="journal article" date="2009" name="Stand. Genomic Sci.">
        <title>Complete genome sequence of Kangiella koreensis type strain (SW-125).</title>
        <authorList>
            <person name="Han C."/>
            <person name="Sikorski J."/>
            <person name="Lapidus A."/>
            <person name="Nolan M."/>
            <person name="Glavina Del Rio T."/>
            <person name="Tice H."/>
            <person name="Cheng J.F."/>
            <person name="Lucas S."/>
            <person name="Chen F."/>
            <person name="Copeland A."/>
            <person name="Ivanova N."/>
            <person name="Mavromatis K."/>
            <person name="Ovchinnikova G."/>
            <person name="Pati A."/>
            <person name="Bruce D."/>
            <person name="Goodwin L."/>
            <person name="Pitluck S."/>
            <person name="Chen A."/>
            <person name="Palaniappan K."/>
            <person name="Land M."/>
            <person name="Hauser L."/>
            <person name="Chang Y.J."/>
            <person name="Jeffries C.D."/>
            <person name="Chain P."/>
            <person name="Saunders E."/>
            <person name="Brettin T."/>
            <person name="Goker M."/>
            <person name="Tindall B.J."/>
            <person name="Bristow J."/>
            <person name="Eisen J.A."/>
            <person name="Markowitz V."/>
            <person name="Hugenholtz P."/>
            <person name="Kyrpides N.C."/>
            <person name="Klenk H.P."/>
            <person name="Detter J.C."/>
        </authorList>
    </citation>
    <scope>NUCLEOTIDE SEQUENCE [LARGE SCALE GENOMIC DNA]</scope>
    <source>
        <strain evidence="4">DSM 16069 / KCTC 12182 / SW-125</strain>
    </source>
</reference>
<dbReference type="EMBL" id="CP001707">
    <property type="protein sequence ID" value="ACV28008.1"/>
    <property type="molecule type" value="Genomic_DNA"/>
</dbReference>
<dbReference type="SMART" id="SM00736">
    <property type="entry name" value="CADG"/>
    <property type="match status" value="2"/>
</dbReference>
<dbReference type="SUPFAM" id="SSF49313">
    <property type="entry name" value="Cadherin-like"/>
    <property type="match status" value="2"/>
</dbReference>
<gene>
    <name evidence="3" type="ordered locus">Kkor_2600</name>
</gene>
<evidence type="ECO:0000256" key="1">
    <source>
        <dbReference type="ARBA" id="ARBA00022729"/>
    </source>
</evidence>
<dbReference type="Pfam" id="PF16640">
    <property type="entry name" value="Big_3_5"/>
    <property type="match status" value="1"/>
</dbReference>
<accession>C7R9Y9</accession>
<protein>
    <submittedName>
        <fullName evidence="3">Conserved repeat domain protein</fullName>
    </submittedName>
</protein>
<dbReference type="InParanoid" id="C7R9Y9"/>
<dbReference type="Pfam" id="PF01345">
    <property type="entry name" value="DUF11"/>
    <property type="match status" value="2"/>
</dbReference>
<proteinExistence type="predicted"/>
<dbReference type="PANTHER" id="PTHR44103:SF1">
    <property type="entry name" value="PROPROTEIN CONVERTASE P"/>
    <property type="match status" value="1"/>
</dbReference>
<evidence type="ECO:0000259" key="2">
    <source>
        <dbReference type="PROSITE" id="PS51750"/>
    </source>
</evidence>
<dbReference type="InterPro" id="IPR003497">
    <property type="entry name" value="BRO_N_domain"/>
</dbReference>
<dbReference type="SUPFAM" id="SSF69318">
    <property type="entry name" value="Integrin alpha N-terminal domain"/>
    <property type="match status" value="1"/>
</dbReference>
<dbReference type="Pfam" id="PF13517">
    <property type="entry name" value="FG-GAP_3"/>
    <property type="match status" value="1"/>
</dbReference>
<name>C7R9Y9_KANKD</name>
<dbReference type="GO" id="GO:0005509">
    <property type="term" value="F:calcium ion binding"/>
    <property type="evidence" value="ECO:0007669"/>
    <property type="project" value="InterPro"/>
</dbReference>
<dbReference type="PROSITE" id="PS51750">
    <property type="entry name" value="BRO_N"/>
    <property type="match status" value="1"/>
</dbReference>
<dbReference type="InterPro" id="IPR006644">
    <property type="entry name" value="Cadg"/>
</dbReference>
<dbReference type="KEGG" id="kko:Kkor_2600"/>
<dbReference type="GO" id="GO:0016020">
    <property type="term" value="C:membrane"/>
    <property type="evidence" value="ECO:0007669"/>
    <property type="project" value="InterPro"/>
</dbReference>
<dbReference type="Proteomes" id="UP000001231">
    <property type="component" value="Chromosome"/>
</dbReference>
<dbReference type="Pfam" id="PF17963">
    <property type="entry name" value="Big_9"/>
    <property type="match status" value="1"/>
</dbReference>
<dbReference type="InterPro" id="IPR015919">
    <property type="entry name" value="Cadherin-like_sf"/>
</dbReference>
<sequence>MSRGIIGLGLWIVTLAYSTSTWAEPQINLGNLPAGKTVTVTYDVVVNDDASGNQISSQATVSGANFTSLVTDDPATVTANDATVTAIDSADTSVNLNATDSSPTSSENVTFTTQVTTSDLNLETPTGNVEFLIDGFSETTVALNASGEASFNKAFSVGNYTVTANYLGNAEFASATTDSNISAVPANTTTSIDSFSSSSVFPGDSVTFNFSVAIEAVASGLPIVGTVEVASGSESCSADVSVGSCSIQFNSAGTRSLTATYSSNSPEVSGSVSSSVSVDVVNNPPTIDPISSQVVAPLQEVSFVVVANDPDPSAVISYSLAAGAPAGASIDSVTGEFNWTPTIAQAGAVYEITVEAKDQFDATDTQSFSITVEEDDGVPILANDSVTVDEDSVAVFSPLDNDHSGQGFDLETLRIISEPVSGTVTVNQNNGKMSYRPQKDFNGQDQIQYQIDDVVGQESNVAVIAITVSPVNDLPVFASEPVLTIVESNNYNYQIEAVDADGDTVNISSLTQPLWLQLVGNNLTGIPQNIDVGVYDIELLASDGTGQSQQNFELRVVSVNSNDLAISQSLSTIAPLVDEAFTLTYEVTNSGPSQATNVGVEIELTGDLALIENDSRCTVNNLIFSCLIGDMDDGASEQIQINIAGNSIDDLYSYAEITGSNDELLDNNQSAQGLSVTSELMNDKSLTVGEAASQIVVTGDINNDGLDDLVLLRGANTIGSSFINDGAGNFNKAADIAGEETVVTAELAHINGDGHLDLVVATGQNQPTLVYTGDGSGNFVINQVLGIAESNALDIADLNGDDLADVVIANNGPDEVYINQGNGLQLSHLIDTVNSTALVLSDVDGDELIDGLLAVDDGTSRFYRNDQLLDTLSPPNNFTSIATGLVTGIRSLDVNNDGMNEVIFAGAIDEQDRQQIPANKVYSWNGGFNLLQSIGRMDSAQVLVSDIDNDGDTDLFVLNKVGAHQIYLNESGVYELASKLLINEAAKFASWVTQNDGVLKDLILAEDLVEGSALYINQGNGEFGQAIADISVEAVASATSVNEQGVVTIQIIVQNNGPSSAQSVELQTVTNSNVNILEFGSGLDGCTINQENMSCSLDNLSVGEVRQIPLRVIAVGVGQATVTTTVSTQSLDPVEENNQEQVNLTVRSKKDSGSGGGHTGLWLLILLGLMLGRRRNS</sequence>
<dbReference type="AlphaFoldDB" id="C7R9Y9"/>
<dbReference type="eggNOG" id="COG3637">
    <property type="taxonomic scope" value="Bacteria"/>
</dbReference>
<dbReference type="STRING" id="523791.Kkor_2600"/>
<dbReference type="RefSeq" id="WP_015781613.1">
    <property type="nucleotide sequence ID" value="NC_013166.1"/>
</dbReference>
<feature type="domain" description="Bro-N" evidence="2">
    <location>
        <begin position="905"/>
        <end position="1006"/>
    </location>
</feature>
<dbReference type="InterPro" id="IPR013517">
    <property type="entry name" value="FG-GAP"/>
</dbReference>
<dbReference type="HOGENOM" id="CLU_273399_0_0_6"/>
<dbReference type="eggNOG" id="COG4886">
    <property type="taxonomic scope" value="Bacteria"/>
</dbReference>
<keyword evidence="4" id="KW-1185">Reference proteome</keyword>
<keyword evidence="1" id="KW-0732">Signal</keyword>
<dbReference type="OrthoDB" id="100785at2"/>
<dbReference type="Gene3D" id="2.60.40.10">
    <property type="entry name" value="Immunoglobulins"/>
    <property type="match status" value="4"/>
</dbReference>
<dbReference type="InterPro" id="IPR013783">
    <property type="entry name" value="Ig-like_fold"/>
</dbReference>
<organism evidence="3 4">
    <name type="scientific">Kangiella koreensis (strain DSM 16069 / JCM 12317 / KCTC 12182 / SW-125)</name>
    <dbReference type="NCBI Taxonomy" id="523791"/>
    <lineage>
        <taxon>Bacteria</taxon>
        <taxon>Pseudomonadati</taxon>
        <taxon>Pseudomonadota</taxon>
        <taxon>Gammaproteobacteria</taxon>
        <taxon>Kangiellales</taxon>
        <taxon>Kangiellaceae</taxon>
        <taxon>Kangiella</taxon>
    </lineage>
</organism>
<dbReference type="InterPro" id="IPR028994">
    <property type="entry name" value="Integrin_alpha_N"/>
</dbReference>
<evidence type="ECO:0000313" key="3">
    <source>
        <dbReference type="EMBL" id="ACV28008.1"/>
    </source>
</evidence>